<dbReference type="InterPro" id="IPR027443">
    <property type="entry name" value="IPNS-like_sf"/>
</dbReference>
<dbReference type="EMBL" id="JBANAX010000776">
    <property type="protein sequence ID" value="KAL1193685.1"/>
    <property type="molecule type" value="Genomic_DNA"/>
</dbReference>
<feature type="region of interest" description="Disordered" evidence="1">
    <location>
        <begin position="1"/>
        <end position="31"/>
    </location>
</feature>
<accession>A0ABD0ZG81</accession>
<evidence type="ECO:0000313" key="3">
    <source>
        <dbReference type="EMBL" id="KAL1193685.1"/>
    </source>
</evidence>
<evidence type="ECO:0008006" key="5">
    <source>
        <dbReference type="Google" id="ProtNLM"/>
    </source>
</evidence>
<dbReference type="Proteomes" id="UP001558713">
    <property type="component" value="Unassembled WGS sequence"/>
</dbReference>
<dbReference type="PANTHER" id="PTHR34945:SF4">
    <property type="entry name" value="2-OXOGLUTARATE (2OG) AND FE(II)-DEPENDENT OXYGENASE SUPERFAMILY PROTEIN"/>
    <property type="match status" value="1"/>
</dbReference>
<keyword evidence="2" id="KW-1133">Transmembrane helix</keyword>
<reference evidence="3 4" key="1">
    <citation type="submission" date="2024-04" db="EMBL/GenBank/DDBJ databases">
        <title>Genome assembly C_amara_ONT_v2.</title>
        <authorList>
            <person name="Yant L."/>
            <person name="Moore C."/>
            <person name="Slenker M."/>
        </authorList>
    </citation>
    <scope>NUCLEOTIDE SEQUENCE [LARGE SCALE GENOMIC DNA]</scope>
    <source>
        <tissue evidence="3">Leaf</tissue>
    </source>
</reference>
<keyword evidence="2" id="KW-0812">Transmembrane</keyword>
<evidence type="ECO:0000256" key="2">
    <source>
        <dbReference type="SAM" id="Phobius"/>
    </source>
</evidence>
<dbReference type="Gene3D" id="2.60.120.330">
    <property type="entry name" value="B-lactam Antibiotic, Isopenicillin N Synthase, Chain"/>
    <property type="match status" value="1"/>
</dbReference>
<comment type="caution">
    <text evidence="3">The sequence shown here is derived from an EMBL/GenBank/DDBJ whole genome shotgun (WGS) entry which is preliminary data.</text>
</comment>
<evidence type="ECO:0000313" key="4">
    <source>
        <dbReference type="Proteomes" id="UP001558713"/>
    </source>
</evidence>
<dbReference type="AlphaFoldDB" id="A0ABD0ZG81"/>
<evidence type="ECO:0000256" key="1">
    <source>
        <dbReference type="SAM" id="MobiDB-lite"/>
    </source>
</evidence>
<proteinExistence type="predicted"/>
<feature type="compositionally biased region" description="Polar residues" evidence="1">
    <location>
        <begin position="1"/>
        <end position="12"/>
    </location>
</feature>
<dbReference type="SUPFAM" id="SSF51197">
    <property type="entry name" value="Clavaminate synthase-like"/>
    <property type="match status" value="1"/>
</dbReference>
<keyword evidence="4" id="KW-1185">Reference proteome</keyword>
<organism evidence="3 4">
    <name type="scientific">Cardamine amara subsp. amara</name>
    <dbReference type="NCBI Taxonomy" id="228776"/>
    <lineage>
        <taxon>Eukaryota</taxon>
        <taxon>Viridiplantae</taxon>
        <taxon>Streptophyta</taxon>
        <taxon>Embryophyta</taxon>
        <taxon>Tracheophyta</taxon>
        <taxon>Spermatophyta</taxon>
        <taxon>Magnoliopsida</taxon>
        <taxon>eudicotyledons</taxon>
        <taxon>Gunneridae</taxon>
        <taxon>Pentapetalae</taxon>
        <taxon>rosids</taxon>
        <taxon>malvids</taxon>
        <taxon>Brassicales</taxon>
        <taxon>Brassicaceae</taxon>
        <taxon>Cardamineae</taxon>
        <taxon>Cardamine</taxon>
    </lineage>
</organism>
<gene>
    <name evidence="3" type="ORF">V5N11_017577</name>
</gene>
<feature type="compositionally biased region" description="Pro residues" evidence="1">
    <location>
        <begin position="16"/>
        <end position="25"/>
    </location>
</feature>
<feature type="transmembrane region" description="Helical" evidence="2">
    <location>
        <begin position="335"/>
        <end position="352"/>
    </location>
</feature>
<sequence>MALMRTRSQLNVSSLTPPPPPPSPIPRARGSRSAASEILTEIIERSVQVPELTLPESNSGGESSGSRHLIPAEIDFRLLASRREGSVDRLVRSAREFGAFRVSCHGISGEELRSLVRESGRVFGVLEGRDTGFHRSVVGNRDEIVWVRSWKERMEWAREYIGPERYRCFSQEMENVADKLEEIARKLGQIMVENSRRQSDKRIQRGESVLSVYRYNHENVTEQSPPLPKERTEEMLHYTLSLHLPAKNCEFRVNSGKGPLSFHADPDTILVTFGRQLEDWSLGEFKCREGEIIYHPDAYGSRTSFSVELKCMSLFLSSNASIATTSKTFSLTHQIFTALLLLFFFQYFWIYGSHMAT</sequence>
<protein>
    <recommendedName>
        <fullName evidence="5">2-oxoglutarate (2OG) and Fe(II)-dependent oxygenase superfamily protein</fullName>
    </recommendedName>
</protein>
<name>A0ABD0ZG81_CARAN</name>
<dbReference type="PANTHER" id="PTHR34945">
    <property type="entry name" value="2-OXOGLUTARATE (2OG) AND FE(II)-DEPENDENT OXYGENASE SUPERFAMILY PROTEIN"/>
    <property type="match status" value="1"/>
</dbReference>
<keyword evidence="2" id="KW-0472">Membrane</keyword>